<reference evidence="3 4" key="1">
    <citation type="submission" date="2016-01" db="EMBL/GenBank/DDBJ databases">
        <authorList>
            <person name="Manzoor S."/>
        </authorList>
    </citation>
    <scope>NUCLEOTIDE SEQUENCE [LARGE SCALE GENOMIC DNA]</scope>
    <source>
        <strain evidence="3">Methanoculleus sp MAB1</strain>
    </source>
</reference>
<evidence type="ECO:0000256" key="2">
    <source>
        <dbReference type="SAM" id="Phobius"/>
    </source>
</evidence>
<feature type="transmembrane region" description="Helical" evidence="2">
    <location>
        <begin position="148"/>
        <end position="167"/>
    </location>
</feature>
<dbReference type="RefSeq" id="WP_272947021.1">
    <property type="nucleotide sequence ID" value="NZ_LT158599.1"/>
</dbReference>
<dbReference type="EMBL" id="LT158599">
    <property type="protein sequence ID" value="CVK32088.1"/>
    <property type="molecule type" value="Genomic_DNA"/>
</dbReference>
<accession>A0A0X3BJ45</accession>
<proteinExistence type="predicted"/>
<keyword evidence="2" id="KW-0472">Membrane</keyword>
<dbReference type="Proteomes" id="UP000069850">
    <property type="component" value="Chromosome 1"/>
</dbReference>
<dbReference type="InterPro" id="IPR018746">
    <property type="entry name" value="DUF2298"/>
</dbReference>
<organism evidence="3 4">
    <name type="scientific">Methanoculleus bourgensis</name>
    <dbReference type="NCBI Taxonomy" id="83986"/>
    <lineage>
        <taxon>Archaea</taxon>
        <taxon>Methanobacteriati</taxon>
        <taxon>Methanobacteriota</taxon>
        <taxon>Stenosarchaea group</taxon>
        <taxon>Methanomicrobia</taxon>
        <taxon>Methanomicrobiales</taxon>
        <taxon>Methanomicrobiaceae</taxon>
        <taxon>Methanoculleus</taxon>
    </lineage>
</organism>
<feature type="compositionally biased region" description="Low complexity" evidence="1">
    <location>
        <begin position="422"/>
        <end position="435"/>
    </location>
</feature>
<feature type="transmembrane region" description="Helical" evidence="2">
    <location>
        <begin position="6"/>
        <end position="27"/>
    </location>
</feature>
<feature type="transmembrane region" description="Helical" evidence="2">
    <location>
        <begin position="284"/>
        <end position="300"/>
    </location>
</feature>
<dbReference type="Pfam" id="PF10060">
    <property type="entry name" value="DUF2298"/>
    <property type="match status" value="1"/>
</dbReference>
<feature type="transmembrane region" description="Helical" evidence="2">
    <location>
        <begin position="59"/>
        <end position="77"/>
    </location>
</feature>
<name>A0A0X3BJ45_9EURY</name>
<feature type="transmembrane region" description="Helical" evidence="2">
    <location>
        <begin position="373"/>
        <end position="391"/>
    </location>
</feature>
<evidence type="ECO:0000313" key="4">
    <source>
        <dbReference type="Proteomes" id="UP000069850"/>
    </source>
</evidence>
<dbReference type="GeneID" id="27136867"/>
<dbReference type="PANTHER" id="PTHR10790:SF51">
    <property type="entry name" value="TETRATRICOPEPTIDE REPEAT PROTEIN"/>
    <property type="match status" value="1"/>
</dbReference>
<feature type="transmembrane region" description="Helical" evidence="2">
    <location>
        <begin position="306"/>
        <end position="323"/>
    </location>
</feature>
<protein>
    <submittedName>
        <fullName evidence="3">Uncharacterized protein</fullName>
    </submittedName>
</protein>
<dbReference type="AlphaFoldDB" id="A0A0X3BJ45"/>
<feature type="transmembrane region" description="Helical" evidence="2">
    <location>
        <begin position="34"/>
        <end position="53"/>
    </location>
</feature>
<feature type="transmembrane region" description="Helical" evidence="2">
    <location>
        <begin position="335"/>
        <end position="353"/>
    </location>
</feature>
<keyword evidence="2" id="KW-0812">Transmembrane</keyword>
<feature type="transmembrane region" description="Helical" evidence="2">
    <location>
        <begin position="251"/>
        <end position="272"/>
    </location>
</feature>
<feature type="transmembrane region" description="Helical" evidence="2">
    <location>
        <begin position="174"/>
        <end position="195"/>
    </location>
</feature>
<gene>
    <name evidence="3" type="ORF">MMAB1_0874</name>
</gene>
<evidence type="ECO:0000256" key="1">
    <source>
        <dbReference type="SAM" id="MobiDB-lite"/>
    </source>
</evidence>
<feature type="region of interest" description="Disordered" evidence="1">
    <location>
        <begin position="410"/>
        <end position="444"/>
    </location>
</feature>
<evidence type="ECO:0000313" key="3">
    <source>
        <dbReference type="EMBL" id="CVK32088.1"/>
    </source>
</evidence>
<dbReference type="KEGG" id="mema:MMAB1_0874"/>
<sequence>MAGEIILPVLSWLAVIKVLHLGTWPALDRTLGNLAAAAAYPASVLTFTLLSWYGGLFGLPVWIALLPALGAIVWAGSRGFYTRERLRSALPWDLAFLIPFLFMLEVRWINPTISYAEKFMDHAFLASIMRHPVVPPLDPWYAGGTLDVYYYIGYWMSGALGLVAGVPSTVTFNLVLPTVLGLAAVSLYALGHLLLNRYRWLPVLVLLLPNPSAVYLILTGAPWSEILWGSTRTIESTINEYPLFSMLWGDVHPHVMGLFNQTFLLFLLVFAYMRWGNLSMRGRAVLCGLAALALGSMPGINSWDVLVYAPVTLVFGLLIWRRYGNFSRDREKSWMVLATVPPFAIAAYLPFYFQLNSPGIGGVGIVTVPSAPAEFLLVHGFFLAVLVAACAPDIRKRPYLLLAAVPCRSCSPATRPRPSPPSRSSTSLSAAGSRSQIRSRFLGS</sequence>
<keyword evidence="2" id="KW-1133">Transmembrane helix</keyword>
<dbReference type="PANTHER" id="PTHR10790">
    <property type="entry name" value="TPR-DOMAIN CONTAINING PROTEIN"/>
    <property type="match status" value="1"/>
</dbReference>